<feature type="transmembrane region" description="Helical" evidence="1">
    <location>
        <begin position="50"/>
        <end position="70"/>
    </location>
</feature>
<dbReference type="InterPro" id="IPR021354">
    <property type="entry name" value="DUF2975"/>
</dbReference>
<protein>
    <submittedName>
        <fullName evidence="2">Phosphoglycerol transferase MdoB-like AlkP superfamily enzyme</fullName>
    </submittedName>
</protein>
<keyword evidence="1" id="KW-0812">Transmembrane</keyword>
<feature type="transmembrane region" description="Helical" evidence="1">
    <location>
        <begin position="90"/>
        <end position="114"/>
    </location>
</feature>
<name>A0ABR9JFB8_9MICC</name>
<accession>A0ABR9JFB8</accession>
<proteinExistence type="predicted"/>
<keyword evidence="3" id="KW-1185">Reference proteome</keyword>
<dbReference type="EMBL" id="JADBED010000001">
    <property type="protein sequence ID" value="MBE1524633.1"/>
    <property type="molecule type" value="Genomic_DNA"/>
</dbReference>
<evidence type="ECO:0000313" key="3">
    <source>
        <dbReference type="Proteomes" id="UP000643525"/>
    </source>
</evidence>
<organism evidence="2 3">
    <name type="scientific">Nesterenkonia lutea</name>
    <dbReference type="NCBI Taxonomy" id="272919"/>
    <lineage>
        <taxon>Bacteria</taxon>
        <taxon>Bacillati</taxon>
        <taxon>Actinomycetota</taxon>
        <taxon>Actinomycetes</taxon>
        <taxon>Micrococcales</taxon>
        <taxon>Micrococcaceae</taxon>
        <taxon>Nesterenkonia</taxon>
    </lineage>
</organism>
<dbReference type="Pfam" id="PF11188">
    <property type="entry name" value="DUF2975"/>
    <property type="match status" value="1"/>
</dbReference>
<dbReference type="Proteomes" id="UP000643525">
    <property type="component" value="Unassembled WGS sequence"/>
</dbReference>
<comment type="caution">
    <text evidence="2">The sequence shown here is derived from an EMBL/GenBank/DDBJ whole genome shotgun (WGS) entry which is preliminary data.</text>
</comment>
<keyword evidence="1" id="KW-1133">Transmembrane helix</keyword>
<reference evidence="2 3" key="1">
    <citation type="submission" date="2020-10" db="EMBL/GenBank/DDBJ databases">
        <title>Sequencing the genomes of 1000 actinobacteria strains.</title>
        <authorList>
            <person name="Klenk H.-P."/>
        </authorList>
    </citation>
    <scope>NUCLEOTIDE SEQUENCE [LARGE SCALE GENOMIC DNA]</scope>
    <source>
        <strain evidence="2 3">DSM 15666</strain>
    </source>
</reference>
<evidence type="ECO:0000256" key="1">
    <source>
        <dbReference type="SAM" id="Phobius"/>
    </source>
</evidence>
<evidence type="ECO:0000313" key="2">
    <source>
        <dbReference type="EMBL" id="MBE1524633.1"/>
    </source>
</evidence>
<keyword evidence="1" id="KW-0472">Membrane</keyword>
<gene>
    <name evidence="2" type="ORF">H4W27_001751</name>
</gene>
<sequence>MSTLYSTALRAALSLLLLGSLIVQVAIPINATSAGEVFPEIEPLTTPYAILAIVAIVGVQVGLVATWRLASMVSKDRIFDKSALKWVDVIIVALVATTILAAAVFVHLIFIVQIGGPPALLGLGGAVALGVSLLLILAVMRGLLIQAIDYRSELAGVV</sequence>
<dbReference type="RefSeq" id="WP_192595616.1">
    <property type="nucleotide sequence ID" value="NZ_BAAALJ010000002.1"/>
</dbReference>
<feature type="transmembrane region" description="Helical" evidence="1">
    <location>
        <begin position="120"/>
        <end position="144"/>
    </location>
</feature>